<dbReference type="PANTHER" id="PTHR11707:SF28">
    <property type="entry name" value="60 KDA LYSOPHOSPHOLIPASE"/>
    <property type="match status" value="1"/>
</dbReference>
<protein>
    <submittedName>
        <fullName evidence="5">Asparaginase</fullName>
    </submittedName>
</protein>
<sequence>MTTSEGGGVVPALTAGDLVGAVPGLADTGIAVDVVNFRSRPGASLTFADLADLARSVHQAAADTSGIIITQGTDTLEETAYYLHLLHTGPQPIIVTGAMRNPTLAGPDGPANLLAATRVAASPHARDRGALVVMADEIHAADRVRKAHSVSTQAFTSPNGGPLGYVVEGEPRFLSHTAPRHAVPTPVRQPRVGLYTATLGDDATYLSATAAHFDGLVIAGFGVGHVPDTWVSTLTALAQQIPVVLASRIGAGPVLTSTYGFPGSERDLTERGLIPAGFLDPYKARILLHLTLAAGANAQETAAAFRAVAYPGEPWPWPQQPATNAPTA</sequence>
<evidence type="ECO:0000256" key="1">
    <source>
        <dbReference type="ARBA" id="ARBA00010518"/>
    </source>
</evidence>
<dbReference type="Gene3D" id="3.40.50.40">
    <property type="match status" value="1"/>
</dbReference>
<organism evidence="5 6">
    <name type="scientific">Micromonospora tarensis</name>
    <dbReference type="NCBI Taxonomy" id="2806100"/>
    <lineage>
        <taxon>Bacteria</taxon>
        <taxon>Bacillati</taxon>
        <taxon>Actinomycetota</taxon>
        <taxon>Actinomycetes</taxon>
        <taxon>Micromonosporales</taxon>
        <taxon>Micromonosporaceae</taxon>
        <taxon>Micromonospora</taxon>
    </lineage>
</organism>
<dbReference type="Proteomes" id="UP000622245">
    <property type="component" value="Unassembled WGS sequence"/>
</dbReference>
<comment type="similarity">
    <text evidence="1">Belongs to the asparaginase 1 family.</text>
</comment>
<proteinExistence type="inferred from homology"/>
<gene>
    <name evidence="5" type="ORF">JM949_04815</name>
</gene>
<dbReference type="InterPro" id="IPR004550">
    <property type="entry name" value="AsnASE_II"/>
</dbReference>
<dbReference type="PIRSF" id="PIRSF001220">
    <property type="entry name" value="L-ASNase_gatD"/>
    <property type="match status" value="1"/>
</dbReference>
<dbReference type="InterPro" id="IPR027474">
    <property type="entry name" value="L-asparaginase_N"/>
</dbReference>
<evidence type="ECO:0000313" key="5">
    <source>
        <dbReference type="EMBL" id="MBM0274820.1"/>
    </source>
</evidence>
<evidence type="ECO:0000259" key="3">
    <source>
        <dbReference type="Pfam" id="PF00710"/>
    </source>
</evidence>
<evidence type="ECO:0000256" key="2">
    <source>
        <dbReference type="ARBA" id="ARBA00022801"/>
    </source>
</evidence>
<dbReference type="PROSITE" id="PS51732">
    <property type="entry name" value="ASN_GLN_ASE_3"/>
    <property type="match status" value="1"/>
</dbReference>
<dbReference type="PANTHER" id="PTHR11707">
    <property type="entry name" value="L-ASPARAGINASE"/>
    <property type="match status" value="1"/>
</dbReference>
<dbReference type="InterPro" id="IPR036152">
    <property type="entry name" value="Asp/glu_Ase-like_sf"/>
</dbReference>
<dbReference type="InterPro" id="IPR006034">
    <property type="entry name" value="Asparaginase/glutaminase-like"/>
</dbReference>
<dbReference type="Pfam" id="PF00710">
    <property type="entry name" value="Asparaginase"/>
    <property type="match status" value="1"/>
</dbReference>
<keyword evidence="2" id="KW-0378">Hydrolase</keyword>
<evidence type="ECO:0000313" key="6">
    <source>
        <dbReference type="Proteomes" id="UP000622245"/>
    </source>
</evidence>
<dbReference type="InterPro" id="IPR040919">
    <property type="entry name" value="Asparaginase_C"/>
</dbReference>
<dbReference type="InterPro" id="IPR027473">
    <property type="entry name" value="L-asparaginase_C"/>
</dbReference>
<accession>A0ABS1YBN8</accession>
<dbReference type="PRINTS" id="PR00139">
    <property type="entry name" value="ASNGLNASE"/>
</dbReference>
<name>A0ABS1YBN8_9ACTN</name>
<dbReference type="InterPro" id="IPR037152">
    <property type="entry name" value="L-asparaginase_N_sf"/>
</dbReference>
<dbReference type="CDD" id="cd08964">
    <property type="entry name" value="L-asparaginase_II"/>
    <property type="match status" value="1"/>
</dbReference>
<dbReference type="Pfam" id="PF17763">
    <property type="entry name" value="Asparaginase_C"/>
    <property type="match status" value="1"/>
</dbReference>
<dbReference type="PIRSF" id="PIRSF500176">
    <property type="entry name" value="L_ASNase"/>
    <property type="match status" value="1"/>
</dbReference>
<keyword evidence="6" id="KW-1185">Reference proteome</keyword>
<evidence type="ECO:0000259" key="4">
    <source>
        <dbReference type="Pfam" id="PF17763"/>
    </source>
</evidence>
<feature type="domain" description="Asparaginase/glutaminase C-terminal" evidence="4">
    <location>
        <begin position="191"/>
        <end position="305"/>
    </location>
</feature>
<dbReference type="SUPFAM" id="SSF53774">
    <property type="entry name" value="Glutaminase/Asparaginase"/>
    <property type="match status" value="1"/>
</dbReference>
<dbReference type="EMBL" id="JAEVHL010000012">
    <property type="protein sequence ID" value="MBM0274820.1"/>
    <property type="molecule type" value="Genomic_DNA"/>
</dbReference>
<comment type="caution">
    <text evidence="5">The sequence shown here is derived from an EMBL/GenBank/DDBJ whole genome shotgun (WGS) entry which is preliminary data.</text>
</comment>
<dbReference type="Gene3D" id="3.40.50.1170">
    <property type="entry name" value="L-asparaginase, N-terminal domain"/>
    <property type="match status" value="1"/>
</dbReference>
<dbReference type="SMART" id="SM00870">
    <property type="entry name" value="Asparaginase"/>
    <property type="match status" value="1"/>
</dbReference>
<reference evidence="5 6" key="1">
    <citation type="submission" date="2021-01" db="EMBL/GenBank/DDBJ databases">
        <title>Draft genome sequence of Micromonospora sp. strain STR1s_6.</title>
        <authorList>
            <person name="Karlyshev A."/>
            <person name="Jawad R."/>
        </authorList>
    </citation>
    <scope>NUCLEOTIDE SEQUENCE [LARGE SCALE GENOMIC DNA]</scope>
    <source>
        <strain evidence="5 6">STR1S-6</strain>
    </source>
</reference>
<feature type="domain" description="L-asparaginase N-terminal" evidence="3">
    <location>
        <begin position="3"/>
        <end position="175"/>
    </location>
</feature>